<keyword evidence="2" id="KW-0963">Cytoplasm</keyword>
<comment type="caution">
    <text evidence="7">The sequence shown here is derived from an EMBL/GenBank/DDBJ whole genome shotgun (WGS) entry which is preliminary data.</text>
</comment>
<dbReference type="Pfam" id="PF23322">
    <property type="entry name" value="PPIase_AIP"/>
    <property type="match status" value="1"/>
</dbReference>
<keyword evidence="4 5" id="KW-0802">TPR repeat</keyword>
<comment type="subcellular location">
    <subcellularLocation>
        <location evidence="1">Cytoplasm</location>
    </subcellularLocation>
</comment>
<dbReference type="InterPro" id="IPR039663">
    <property type="entry name" value="AIP/AIPL1/TTC9"/>
</dbReference>
<dbReference type="FunFam" id="1.25.40.10:FF:000052">
    <property type="entry name" value="Aryl-hydrocarbon-interacting protein-like 1"/>
    <property type="match status" value="1"/>
</dbReference>
<protein>
    <recommendedName>
        <fullName evidence="6">AIP/AIPL N-terminal FKBP-type PPIase domain-containing protein</fullName>
    </recommendedName>
</protein>
<reference evidence="7" key="1">
    <citation type="submission" date="2021-04" db="EMBL/GenBank/DDBJ databases">
        <authorList>
            <consortium name="Molecular Ecology Group"/>
        </authorList>
    </citation>
    <scope>NUCLEOTIDE SEQUENCE</scope>
</reference>
<feature type="repeat" description="TPR" evidence="5">
    <location>
        <begin position="204"/>
        <end position="237"/>
    </location>
</feature>
<dbReference type="OrthoDB" id="5829758at2759"/>
<dbReference type="PANTHER" id="PTHR11242:SF0">
    <property type="entry name" value="TPR_REGION DOMAIN-CONTAINING PROTEIN"/>
    <property type="match status" value="1"/>
</dbReference>
<dbReference type="GO" id="GO:0005737">
    <property type="term" value="C:cytoplasm"/>
    <property type="evidence" value="ECO:0007669"/>
    <property type="project" value="UniProtKB-SubCell"/>
</dbReference>
<dbReference type="Gene3D" id="3.10.50.40">
    <property type="match status" value="1"/>
</dbReference>
<keyword evidence="8" id="KW-1185">Reference proteome</keyword>
<dbReference type="EMBL" id="CAJHNH020000973">
    <property type="protein sequence ID" value="CAG5120833.1"/>
    <property type="molecule type" value="Genomic_DNA"/>
</dbReference>
<dbReference type="PANTHER" id="PTHR11242">
    <property type="entry name" value="ARYL HYDROCARBON RECEPTOR INTERACTING PROTEIN RELATED"/>
    <property type="match status" value="1"/>
</dbReference>
<dbReference type="Gene3D" id="1.25.40.10">
    <property type="entry name" value="Tetratricopeptide repeat domain"/>
    <property type="match status" value="1"/>
</dbReference>
<organism evidence="7 8">
    <name type="scientific">Candidula unifasciata</name>
    <dbReference type="NCBI Taxonomy" id="100452"/>
    <lineage>
        <taxon>Eukaryota</taxon>
        <taxon>Metazoa</taxon>
        <taxon>Spiralia</taxon>
        <taxon>Lophotrochozoa</taxon>
        <taxon>Mollusca</taxon>
        <taxon>Gastropoda</taxon>
        <taxon>Heterobranchia</taxon>
        <taxon>Euthyneura</taxon>
        <taxon>Panpulmonata</taxon>
        <taxon>Eupulmonata</taxon>
        <taxon>Stylommatophora</taxon>
        <taxon>Helicina</taxon>
        <taxon>Helicoidea</taxon>
        <taxon>Geomitridae</taxon>
        <taxon>Candidula</taxon>
    </lineage>
</organism>
<dbReference type="InterPro" id="IPR056277">
    <property type="entry name" value="PPIase_AIP"/>
</dbReference>
<dbReference type="InterPro" id="IPR019734">
    <property type="entry name" value="TPR_rpt"/>
</dbReference>
<dbReference type="GO" id="GO:0003755">
    <property type="term" value="F:peptidyl-prolyl cis-trans isomerase activity"/>
    <property type="evidence" value="ECO:0007669"/>
    <property type="project" value="InterPro"/>
</dbReference>
<dbReference type="InterPro" id="IPR046357">
    <property type="entry name" value="PPIase_dom_sf"/>
</dbReference>
<evidence type="ECO:0000313" key="7">
    <source>
        <dbReference type="EMBL" id="CAG5120833.1"/>
    </source>
</evidence>
<dbReference type="PROSITE" id="PS50005">
    <property type="entry name" value="TPR"/>
    <property type="match status" value="1"/>
</dbReference>
<evidence type="ECO:0000256" key="4">
    <source>
        <dbReference type="ARBA" id="ARBA00022803"/>
    </source>
</evidence>
<gene>
    <name evidence="7" type="ORF">CUNI_LOCUS6391</name>
</gene>
<dbReference type="SUPFAM" id="SSF48452">
    <property type="entry name" value="TPR-like"/>
    <property type="match status" value="1"/>
</dbReference>
<feature type="domain" description="AIP/AIPL N-terminal FKBP-type PPIase" evidence="6">
    <location>
        <begin position="1"/>
        <end position="95"/>
    </location>
</feature>
<name>A0A8S3YUV4_9EUPU</name>
<keyword evidence="3" id="KW-0677">Repeat</keyword>
<accession>A0A8S3YUV4</accession>
<dbReference type="InterPro" id="IPR011990">
    <property type="entry name" value="TPR-like_helical_dom_sf"/>
</dbReference>
<evidence type="ECO:0000256" key="1">
    <source>
        <dbReference type="ARBA" id="ARBA00004496"/>
    </source>
</evidence>
<dbReference type="AlphaFoldDB" id="A0A8S3YUV4"/>
<sequence length="269" mass="30965">MELIFGKKFKLEVWEKLLKTMKLKEVAEFTCDTKHTAVYPLVAKSLRDIFKGKTDHHATSHCCGMMAMADGTGYPDLNDLMKEPKPLIFCLELLKLELPEQFEQESWTMNKDEKLENIPKLREAGNQAYARKDYEEAALKYAQALGMLEDLMLQEKPREAEWMALDDIKRPLLLNFSQCKLLTKDYYPVITHTSDVLDREPDNIKALFRRGKAHAAVWNVEEAHADFARVVELDPSLEGAVKKELASLEKRVKAKEQQEKSRLKGMFAS</sequence>
<evidence type="ECO:0000313" key="8">
    <source>
        <dbReference type="Proteomes" id="UP000678393"/>
    </source>
</evidence>
<evidence type="ECO:0000256" key="2">
    <source>
        <dbReference type="ARBA" id="ARBA00022490"/>
    </source>
</evidence>
<proteinExistence type="predicted"/>
<evidence type="ECO:0000256" key="3">
    <source>
        <dbReference type="ARBA" id="ARBA00022737"/>
    </source>
</evidence>
<evidence type="ECO:0000256" key="5">
    <source>
        <dbReference type="PROSITE-ProRule" id="PRU00339"/>
    </source>
</evidence>
<evidence type="ECO:0000259" key="6">
    <source>
        <dbReference type="Pfam" id="PF23322"/>
    </source>
</evidence>
<dbReference type="Proteomes" id="UP000678393">
    <property type="component" value="Unassembled WGS sequence"/>
</dbReference>